<dbReference type="Proteomes" id="UP000008021">
    <property type="component" value="Chromosome 1"/>
</dbReference>
<feature type="domain" description="Helicase C-terminal" evidence="10">
    <location>
        <begin position="487"/>
        <end position="632"/>
    </location>
</feature>
<evidence type="ECO:0000256" key="4">
    <source>
        <dbReference type="ARBA" id="ARBA00022806"/>
    </source>
</evidence>
<evidence type="ECO:0000313" key="12">
    <source>
        <dbReference type="EnsemblPlants" id="OMERI01G38350.1"/>
    </source>
</evidence>
<reference evidence="12" key="1">
    <citation type="submission" date="2015-04" db="UniProtKB">
        <authorList>
            <consortium name="EnsemblPlants"/>
        </authorList>
    </citation>
    <scope>IDENTIFICATION</scope>
</reference>
<dbReference type="InterPro" id="IPR000629">
    <property type="entry name" value="RNA-helicase_DEAD-box_CS"/>
</dbReference>
<dbReference type="PROSITE" id="PS00039">
    <property type="entry name" value="DEAD_ATP_HELICASE"/>
    <property type="match status" value="1"/>
</dbReference>
<feature type="region of interest" description="Disordered" evidence="8">
    <location>
        <begin position="1018"/>
        <end position="1048"/>
    </location>
</feature>
<evidence type="ECO:0000313" key="13">
    <source>
        <dbReference type="Proteomes" id="UP000008021"/>
    </source>
</evidence>
<evidence type="ECO:0000256" key="5">
    <source>
        <dbReference type="ARBA" id="ARBA00022840"/>
    </source>
</evidence>
<dbReference type="InterPro" id="IPR001650">
    <property type="entry name" value="Helicase_C-like"/>
</dbReference>
<feature type="domain" description="DEAD-box RNA helicase Q" evidence="11">
    <location>
        <begin position="256"/>
        <end position="284"/>
    </location>
</feature>
<evidence type="ECO:0000256" key="2">
    <source>
        <dbReference type="ARBA" id="ARBA00022741"/>
    </source>
</evidence>
<evidence type="ECO:0000259" key="11">
    <source>
        <dbReference type="PROSITE" id="PS51195"/>
    </source>
</evidence>
<keyword evidence="5" id="KW-0067">ATP-binding</keyword>
<dbReference type="FunFam" id="3.40.50.300:FF:000008">
    <property type="entry name" value="ATP-dependent RNA helicase RhlB"/>
    <property type="match status" value="1"/>
</dbReference>
<dbReference type="HOGENOM" id="CLU_010795_0_0_1"/>
<dbReference type="PROSITE" id="PS51194">
    <property type="entry name" value="HELICASE_CTER"/>
    <property type="match status" value="1"/>
</dbReference>
<dbReference type="InterPro" id="IPR011545">
    <property type="entry name" value="DEAD/DEAH_box_helicase_dom"/>
</dbReference>
<feature type="region of interest" description="Disordered" evidence="8">
    <location>
        <begin position="634"/>
        <end position="722"/>
    </location>
</feature>
<reference evidence="12" key="2">
    <citation type="submission" date="2018-05" db="EMBL/GenBank/DDBJ databases">
        <title>OmerRS3 (Oryza meridionalis Reference Sequence Version 3).</title>
        <authorList>
            <person name="Zhang J."/>
            <person name="Kudrna D."/>
            <person name="Lee S."/>
            <person name="Talag J."/>
            <person name="Welchert J."/>
            <person name="Wing R.A."/>
        </authorList>
    </citation>
    <scope>NUCLEOTIDE SEQUENCE [LARGE SCALE GENOMIC DNA]</scope>
    <source>
        <strain evidence="12">cv. OR44</strain>
    </source>
</reference>
<dbReference type="PROSITE" id="PS51192">
    <property type="entry name" value="HELICASE_ATP_BIND_1"/>
    <property type="match status" value="1"/>
</dbReference>
<dbReference type="FunFam" id="3.40.50.300:FF:000079">
    <property type="entry name" value="probable ATP-dependent RNA helicase DDX17"/>
    <property type="match status" value="1"/>
</dbReference>
<proteinExistence type="predicted"/>
<dbReference type="GO" id="GO:0003723">
    <property type="term" value="F:RNA binding"/>
    <property type="evidence" value="ECO:0007669"/>
    <property type="project" value="UniProtKB-KW"/>
</dbReference>
<keyword evidence="4" id="KW-0347">Helicase</keyword>
<dbReference type="GO" id="GO:0003724">
    <property type="term" value="F:RNA helicase activity"/>
    <property type="evidence" value="ECO:0007669"/>
    <property type="project" value="UniProtKB-EC"/>
</dbReference>
<dbReference type="InterPro" id="IPR027417">
    <property type="entry name" value="P-loop_NTPase"/>
</dbReference>
<feature type="region of interest" description="Disordered" evidence="8">
    <location>
        <begin position="1"/>
        <end position="25"/>
    </location>
</feature>
<dbReference type="CDD" id="cd17966">
    <property type="entry name" value="DEADc_DDX5_DDX17"/>
    <property type="match status" value="1"/>
</dbReference>
<organism evidence="12">
    <name type="scientific">Oryza meridionalis</name>
    <dbReference type="NCBI Taxonomy" id="40149"/>
    <lineage>
        <taxon>Eukaryota</taxon>
        <taxon>Viridiplantae</taxon>
        <taxon>Streptophyta</taxon>
        <taxon>Embryophyta</taxon>
        <taxon>Tracheophyta</taxon>
        <taxon>Spermatophyta</taxon>
        <taxon>Magnoliopsida</taxon>
        <taxon>Liliopsida</taxon>
        <taxon>Poales</taxon>
        <taxon>Poaceae</taxon>
        <taxon>BOP clade</taxon>
        <taxon>Oryzoideae</taxon>
        <taxon>Oryzeae</taxon>
        <taxon>Oryzinae</taxon>
        <taxon>Oryza</taxon>
    </lineage>
</organism>
<evidence type="ECO:0000256" key="7">
    <source>
        <dbReference type="PROSITE-ProRule" id="PRU00552"/>
    </source>
</evidence>
<keyword evidence="13" id="KW-1185">Reference proteome</keyword>
<dbReference type="SUPFAM" id="SSF52540">
    <property type="entry name" value="P-loop containing nucleoside triphosphate hydrolases"/>
    <property type="match status" value="1"/>
</dbReference>
<dbReference type="CDD" id="cd18787">
    <property type="entry name" value="SF2_C_DEAD"/>
    <property type="match status" value="1"/>
</dbReference>
<feature type="compositionally biased region" description="Low complexity" evidence="8">
    <location>
        <begin position="69"/>
        <end position="84"/>
    </location>
</feature>
<dbReference type="STRING" id="40149.A0A0E0CBZ2"/>
<dbReference type="Gene3D" id="3.40.50.300">
    <property type="entry name" value="P-loop containing nucleotide triphosphate hydrolases"/>
    <property type="match status" value="2"/>
</dbReference>
<feature type="region of interest" description="Disordered" evidence="8">
    <location>
        <begin position="52"/>
        <end position="119"/>
    </location>
</feature>
<dbReference type="GO" id="GO:0005524">
    <property type="term" value="F:ATP binding"/>
    <property type="evidence" value="ECO:0007669"/>
    <property type="project" value="UniProtKB-KW"/>
</dbReference>
<name>A0A0E0CBZ2_9ORYZ</name>
<keyword evidence="6" id="KW-0694">RNA-binding</keyword>
<dbReference type="InterPro" id="IPR007146">
    <property type="entry name" value="Sas10/Utp3/C1D"/>
</dbReference>
<dbReference type="InterPro" id="IPR014014">
    <property type="entry name" value="RNA_helicase_DEAD_Q_motif"/>
</dbReference>
<dbReference type="PANTHER" id="PTHR47958">
    <property type="entry name" value="ATP-DEPENDENT RNA HELICASE DBP3"/>
    <property type="match status" value="1"/>
</dbReference>
<feature type="region of interest" description="Disordered" evidence="8">
    <location>
        <begin position="872"/>
        <end position="899"/>
    </location>
</feature>
<dbReference type="Pfam" id="PF00270">
    <property type="entry name" value="DEAD"/>
    <property type="match status" value="1"/>
</dbReference>
<evidence type="ECO:0000256" key="6">
    <source>
        <dbReference type="ARBA" id="ARBA00022884"/>
    </source>
</evidence>
<evidence type="ECO:0000256" key="3">
    <source>
        <dbReference type="ARBA" id="ARBA00022801"/>
    </source>
</evidence>
<dbReference type="Gramene" id="OMERI01G38350.1">
    <property type="protein sequence ID" value="OMERI01G38350.1"/>
    <property type="gene ID" value="OMERI01G38350"/>
</dbReference>
<evidence type="ECO:0000259" key="10">
    <source>
        <dbReference type="PROSITE" id="PS51194"/>
    </source>
</evidence>
<feature type="compositionally biased region" description="Basic residues" evidence="8">
    <location>
        <begin position="1034"/>
        <end position="1048"/>
    </location>
</feature>
<dbReference type="SMART" id="SM00487">
    <property type="entry name" value="DEXDc"/>
    <property type="match status" value="1"/>
</dbReference>
<dbReference type="EnsemblPlants" id="OMERI01G38350.1">
    <property type="protein sequence ID" value="OMERI01G38350.1"/>
    <property type="gene ID" value="OMERI01G38350"/>
</dbReference>
<keyword evidence="3" id="KW-0378">Hydrolase</keyword>
<evidence type="ECO:0000256" key="8">
    <source>
        <dbReference type="SAM" id="MobiDB-lite"/>
    </source>
</evidence>
<accession>A0A0E0CBZ2</accession>
<dbReference type="Pfam" id="PF00271">
    <property type="entry name" value="Helicase_C"/>
    <property type="match status" value="1"/>
</dbReference>
<dbReference type="SMART" id="SM00490">
    <property type="entry name" value="HELICc"/>
    <property type="match status" value="1"/>
</dbReference>
<feature type="compositionally biased region" description="Gly residues" evidence="8">
    <location>
        <begin position="638"/>
        <end position="652"/>
    </location>
</feature>
<dbReference type="InterPro" id="IPR014001">
    <property type="entry name" value="Helicase_ATP-bd"/>
</dbReference>
<keyword evidence="2" id="KW-0547">Nucleotide-binding</keyword>
<evidence type="ECO:0000259" key="9">
    <source>
        <dbReference type="PROSITE" id="PS51192"/>
    </source>
</evidence>
<dbReference type="PROSITE" id="PS51195">
    <property type="entry name" value="Q_MOTIF"/>
    <property type="match status" value="1"/>
</dbReference>
<evidence type="ECO:0000256" key="1">
    <source>
        <dbReference type="ARBA" id="ARBA00012552"/>
    </source>
</evidence>
<dbReference type="AlphaFoldDB" id="A0A0E0CBZ2"/>
<protein>
    <recommendedName>
        <fullName evidence="1">RNA helicase</fullName>
        <ecNumber evidence="1">3.6.4.13</ecNumber>
    </recommendedName>
</protein>
<feature type="domain" description="Helicase ATP-binding" evidence="9">
    <location>
        <begin position="287"/>
        <end position="459"/>
    </location>
</feature>
<feature type="compositionally biased region" description="Basic and acidic residues" evidence="8">
    <location>
        <begin position="1"/>
        <end position="10"/>
    </location>
</feature>
<dbReference type="EC" id="3.6.4.13" evidence="1"/>
<dbReference type="GO" id="GO:0016787">
    <property type="term" value="F:hydrolase activity"/>
    <property type="evidence" value="ECO:0007669"/>
    <property type="project" value="UniProtKB-KW"/>
</dbReference>
<dbReference type="Pfam" id="PF04000">
    <property type="entry name" value="Sas10_Utp3"/>
    <property type="match status" value="1"/>
</dbReference>
<sequence length="1048" mass="114992">MAAYSEREMRPITSLRHGPITRGGSCVRDFSCSDPTRFASLTHQNQTTGLLAPPHAAFLPDPNPPRRLPFPSSSSTPTAAAPPDSGEPSRACARTETSRTGDMNPYDLRYADPSSYRDRRSDLAGAPVLAASAPAAANPYAAAYAPAPAAPVAPAGGDFSRFGGRGRGGGAGGGGWGRGGGGGAGGYRGGGGRGGGRDALDSLSLPKPDFRSLIPFEKNFYVECPAVQAMSDMDVSQYRRQRDITVEGHDVPKPVRYFQEANFPEYCMQAIAKSGFVEPTPIQSQGWPMALKGRDMIGIAQTGSGKTLSYLLPGLVHVGAQPRLEQGDGPIVLILAPTRELAVQIQQESGKFGSYSRTRSTCIYGGAPKGPQIRDLRRGVEIVIATPGRLIDMLEGGHTNLRRVTYLVLDEADRMLDMGFEPQIRKIIRPDRQTLYWSATWPREVESLARQFLQNPYKVIIGSPDLKANHSIQQIIEVISEHEKYPRLSKLLSDLMDGSRILIFFQTKKDCDKVTRQLRMDGWPALSIHGDKAQAERDYVLAEFKSGKSPIMAATDVAARGLDVKNIKCVINFDFPTTLEDYIHRIGRTGRAGASGTAFTFFTHSNAKFSRNLVKILREAGQVVNPALESMAKSASSMGGGNFRSRGRGGFGPARESILTRRRRRRPHDLTASSPLSGRRSLRQPDPLPLRGGANLNHPTPRAAKACGGCRSPMDSGGTASPAGVAGDVAGGGGSVFRGDDAPKLLAALKEMKEGLDLVTGKVKALTRKVKKNQLPTADGIGYLEAKHHLLLSYCQDIVYYLLRKAKGLSVEGHPVVRSLVEIRLFLEKIRPIDKKMEYQIQKLTNAADSGAAQEKVLNAEAKSKYQPKDDEDLLKYRPNPDMMDTKIDPAGQGNDGIYRPPKFIAATMDDEDKRYKQASRKDKALVRMATESSYFKEIIDDAADRPEELKETAGDESREFTRYMRQRELQEKQEEELFTRAPLTKRDKQTEKRMRKELHGLRGLTDGFDLGINMFVDGDKDNDVGSTEPHFKSGGRRKHQKCKRKRH</sequence>
<feature type="short sequence motif" description="Q motif" evidence="7">
    <location>
        <begin position="256"/>
        <end position="284"/>
    </location>
</feature>